<dbReference type="CDD" id="cd08010">
    <property type="entry name" value="MltG_like"/>
    <property type="match status" value="1"/>
</dbReference>
<name>A0A348MKN0_UNCW3</name>
<dbReference type="PANTHER" id="PTHR30518">
    <property type="entry name" value="ENDOLYTIC MUREIN TRANSGLYCOSYLASE"/>
    <property type="match status" value="1"/>
</dbReference>
<evidence type="ECO:0000256" key="2">
    <source>
        <dbReference type="ARBA" id="ARBA00022692"/>
    </source>
</evidence>
<gene>
    <name evidence="7 8" type="primary">mltG</name>
    <name evidence="8" type="ORF">DCG82_04290</name>
</gene>
<keyword evidence="3 7" id="KW-1133">Transmembrane helix</keyword>
<evidence type="ECO:0000256" key="5">
    <source>
        <dbReference type="ARBA" id="ARBA00023239"/>
    </source>
</evidence>
<accession>A0A348MKN0</accession>
<comment type="function">
    <text evidence="7">Functions as a peptidoglycan terminase that cleaves nascent peptidoglycan strands endolytically to terminate their elongation.</text>
</comment>
<comment type="subcellular location">
    <subcellularLocation>
        <location evidence="7">Cell membrane</location>
        <topology evidence="7">Single-pass membrane protein</topology>
    </subcellularLocation>
</comment>
<keyword evidence="4 7" id="KW-0472">Membrane</keyword>
<dbReference type="NCBIfam" id="TIGR00247">
    <property type="entry name" value="endolytic transglycosylase MltG"/>
    <property type="match status" value="1"/>
</dbReference>
<keyword evidence="6 7" id="KW-0961">Cell wall biogenesis/degradation</keyword>
<dbReference type="GO" id="GO:0071555">
    <property type="term" value="P:cell wall organization"/>
    <property type="evidence" value="ECO:0007669"/>
    <property type="project" value="UniProtKB-KW"/>
</dbReference>
<dbReference type="HAMAP" id="MF_02065">
    <property type="entry name" value="MltG"/>
    <property type="match status" value="1"/>
</dbReference>
<dbReference type="EMBL" id="DMCX01000026">
    <property type="protein sequence ID" value="HAF07606.1"/>
    <property type="molecule type" value="Genomic_DNA"/>
</dbReference>
<dbReference type="InterPro" id="IPR003770">
    <property type="entry name" value="MLTG-like"/>
</dbReference>
<evidence type="ECO:0000256" key="7">
    <source>
        <dbReference type="HAMAP-Rule" id="MF_02065"/>
    </source>
</evidence>
<dbReference type="AlphaFoldDB" id="A0A348MKN0"/>
<dbReference type="EC" id="4.2.2.29" evidence="7"/>
<protein>
    <recommendedName>
        <fullName evidence="7">Endolytic murein transglycosylase</fullName>
        <ecNumber evidence="7">4.2.2.29</ecNumber>
    </recommendedName>
    <alternativeName>
        <fullName evidence="7">Peptidoglycan lytic transglycosylase</fullName>
    </alternativeName>
    <alternativeName>
        <fullName evidence="7">Peptidoglycan polymerization terminase</fullName>
    </alternativeName>
</protein>
<comment type="catalytic activity">
    <reaction evidence="7">
        <text>a peptidoglycan chain = a peptidoglycan chain with N-acetyl-1,6-anhydromuramyl-[peptide] at the reducing end + a peptidoglycan chain with N-acetylglucosamine at the non-reducing end.</text>
        <dbReference type="EC" id="4.2.2.29"/>
    </reaction>
</comment>
<dbReference type="Pfam" id="PF02618">
    <property type="entry name" value="YceG"/>
    <property type="match status" value="1"/>
</dbReference>
<sequence>MLKGKDKYLGFLILLIFSVILIKLNYKNLKVDNDEVLKEYVRIEIEKGMSFKDIEKILLDSCIIKNPKLFKFFVKVFNADRKLKSGVYLLEKEQNEFSVFNKIYKGKVLQKKIVIPEGFNLKQIFRRLKESLDIDSTEFFSTCSSKEILKKYGIEGKNCEGFLLPETYYFTDDMGAKDIVLKMLKLFEERYPETLFKKNDLNFTRYSYIILASLIEKEAKLDNEKYTISGIYYNRLKKGMNLQCCATVFYALGREGGKLSYEDLKINSPYNTYKNPGLPPTPICSPGKVSIDASLNPQKHDFLFYVSNGDGTHTFTKSYNEHIRVQKKIKK</sequence>
<dbReference type="Gene3D" id="3.30.160.60">
    <property type="entry name" value="Classic Zinc Finger"/>
    <property type="match status" value="1"/>
</dbReference>
<evidence type="ECO:0000256" key="6">
    <source>
        <dbReference type="ARBA" id="ARBA00023316"/>
    </source>
</evidence>
<proteinExistence type="inferred from homology"/>
<dbReference type="Gene3D" id="3.30.1490.480">
    <property type="entry name" value="Endolytic murein transglycosylase"/>
    <property type="match status" value="2"/>
</dbReference>
<keyword evidence="2 7" id="KW-0812">Transmembrane</keyword>
<organism evidence="8 9">
    <name type="scientific">candidate division WOR-3 bacterium</name>
    <dbReference type="NCBI Taxonomy" id="2052148"/>
    <lineage>
        <taxon>Bacteria</taxon>
        <taxon>Bacteria division WOR-3</taxon>
    </lineage>
</organism>
<reference evidence="8 9" key="1">
    <citation type="journal article" date="2018" name="Nat. Biotechnol.">
        <title>A standardized bacterial taxonomy based on genome phylogeny substantially revises the tree of life.</title>
        <authorList>
            <person name="Parks D.H."/>
            <person name="Chuvochina M."/>
            <person name="Waite D.W."/>
            <person name="Rinke C."/>
            <person name="Skarshewski A."/>
            <person name="Chaumeil P.A."/>
            <person name="Hugenholtz P."/>
        </authorList>
    </citation>
    <scope>NUCLEOTIDE SEQUENCE [LARGE SCALE GENOMIC DNA]</scope>
    <source>
        <strain evidence="8">UBA7921</strain>
    </source>
</reference>
<feature type="transmembrane region" description="Helical" evidence="7">
    <location>
        <begin position="7"/>
        <end position="26"/>
    </location>
</feature>
<comment type="caution">
    <text evidence="8">The sequence shown here is derived from an EMBL/GenBank/DDBJ whole genome shotgun (WGS) entry which is preliminary data.</text>
</comment>
<evidence type="ECO:0000313" key="9">
    <source>
        <dbReference type="Proteomes" id="UP000262454"/>
    </source>
</evidence>
<dbReference type="GO" id="GO:0008932">
    <property type="term" value="F:lytic endotransglycosylase activity"/>
    <property type="evidence" value="ECO:0007669"/>
    <property type="project" value="UniProtKB-UniRule"/>
</dbReference>
<dbReference type="Proteomes" id="UP000262454">
    <property type="component" value="Unassembled WGS sequence"/>
</dbReference>
<evidence type="ECO:0000256" key="4">
    <source>
        <dbReference type="ARBA" id="ARBA00023136"/>
    </source>
</evidence>
<evidence type="ECO:0000313" key="8">
    <source>
        <dbReference type="EMBL" id="HAF07606.1"/>
    </source>
</evidence>
<evidence type="ECO:0000256" key="3">
    <source>
        <dbReference type="ARBA" id="ARBA00022989"/>
    </source>
</evidence>
<evidence type="ECO:0000256" key="1">
    <source>
        <dbReference type="ARBA" id="ARBA00022475"/>
    </source>
</evidence>
<keyword evidence="1 7" id="KW-1003">Cell membrane</keyword>
<dbReference type="GO" id="GO:0005886">
    <property type="term" value="C:plasma membrane"/>
    <property type="evidence" value="ECO:0007669"/>
    <property type="project" value="UniProtKB-SubCell"/>
</dbReference>
<feature type="site" description="Important for catalytic activity" evidence="7">
    <location>
        <position position="218"/>
    </location>
</feature>
<dbReference type="GO" id="GO:0009252">
    <property type="term" value="P:peptidoglycan biosynthetic process"/>
    <property type="evidence" value="ECO:0007669"/>
    <property type="project" value="UniProtKB-UniRule"/>
</dbReference>
<comment type="similarity">
    <text evidence="7">Belongs to the transglycosylase MltG family.</text>
</comment>
<keyword evidence="5 7" id="KW-0456">Lyase</keyword>
<dbReference type="PANTHER" id="PTHR30518:SF2">
    <property type="entry name" value="ENDOLYTIC MUREIN TRANSGLYCOSYLASE"/>
    <property type="match status" value="1"/>
</dbReference>